<keyword evidence="3" id="KW-1185">Reference proteome</keyword>
<dbReference type="Pfam" id="PF01569">
    <property type="entry name" value="PAP2"/>
    <property type="match status" value="1"/>
</dbReference>
<name>L1NFH2_9BACT</name>
<evidence type="ECO:0000313" key="3">
    <source>
        <dbReference type="Proteomes" id="UP000010433"/>
    </source>
</evidence>
<dbReference type="HOGENOM" id="CLU_106650_1_0_10"/>
<dbReference type="AlphaFoldDB" id="L1NFH2"/>
<feature type="domain" description="Phosphatidic acid phosphatase type 2/haloperoxidase" evidence="1">
    <location>
        <begin position="58"/>
        <end position="160"/>
    </location>
</feature>
<gene>
    <name evidence="2" type="ORF">HMPREF9151_00922</name>
</gene>
<sequence>MMRLIFLFLFSFSLLTGRAQYKPYHGDGIEDYLRFAPLTATYVIKAAGVEGASSWKRLLVNSAASVALTSGTTFLLKRSIHSRRPDGTDRVSFPSGHTSFAFAGATILHKEYGKLSAWISVAGYTVATVTALERVRRNRHRWSDIIVGAGLGVLGTHAGYWLGDKLTGEKSRYVVGVTEDGITLVVCL</sequence>
<comment type="caution">
    <text evidence="2">The sequence shown here is derived from an EMBL/GenBank/DDBJ whole genome shotgun (WGS) entry which is preliminary data.</text>
</comment>
<dbReference type="CDD" id="cd03394">
    <property type="entry name" value="PAP2_like_5"/>
    <property type="match status" value="1"/>
</dbReference>
<dbReference type="RefSeq" id="WP_009162138.1">
    <property type="nucleotide sequence ID" value="NZ_KB290984.1"/>
</dbReference>
<dbReference type="InterPro" id="IPR036938">
    <property type="entry name" value="PAP2/HPO_sf"/>
</dbReference>
<dbReference type="SUPFAM" id="SSF48317">
    <property type="entry name" value="Acid phosphatase/Vanadium-dependent haloperoxidase"/>
    <property type="match status" value="1"/>
</dbReference>
<protein>
    <submittedName>
        <fullName evidence="2">PAP2 family protein</fullName>
    </submittedName>
</protein>
<dbReference type="InterPro" id="IPR000326">
    <property type="entry name" value="PAP2/HPO"/>
</dbReference>
<dbReference type="Gene3D" id="1.20.144.10">
    <property type="entry name" value="Phosphatidic acid phosphatase type 2/haloperoxidase"/>
    <property type="match status" value="1"/>
</dbReference>
<dbReference type="PATRIC" id="fig|1127699.3.peg.850"/>
<proteinExistence type="predicted"/>
<accession>L1NFH2</accession>
<dbReference type="EMBL" id="AMEP01000061">
    <property type="protein sequence ID" value="EKY02030.1"/>
    <property type="molecule type" value="Genomic_DNA"/>
</dbReference>
<evidence type="ECO:0000313" key="2">
    <source>
        <dbReference type="EMBL" id="EKY02030.1"/>
    </source>
</evidence>
<organism evidence="2 3">
    <name type="scientific">Hoylesella saccharolytica F0055</name>
    <dbReference type="NCBI Taxonomy" id="1127699"/>
    <lineage>
        <taxon>Bacteria</taxon>
        <taxon>Pseudomonadati</taxon>
        <taxon>Bacteroidota</taxon>
        <taxon>Bacteroidia</taxon>
        <taxon>Bacteroidales</taxon>
        <taxon>Prevotellaceae</taxon>
        <taxon>Hoylesella</taxon>
    </lineage>
</organism>
<dbReference type="STRING" id="1127699.HMPREF9151_00922"/>
<dbReference type="SMART" id="SM00014">
    <property type="entry name" value="acidPPc"/>
    <property type="match status" value="1"/>
</dbReference>
<reference evidence="2 3" key="1">
    <citation type="submission" date="2012-05" db="EMBL/GenBank/DDBJ databases">
        <authorList>
            <person name="Weinstock G."/>
            <person name="Sodergren E."/>
            <person name="Lobos E.A."/>
            <person name="Fulton L."/>
            <person name="Fulton R."/>
            <person name="Courtney L."/>
            <person name="Fronick C."/>
            <person name="O'Laughlin M."/>
            <person name="Godfrey J."/>
            <person name="Wilson R.M."/>
            <person name="Miner T."/>
            <person name="Farmer C."/>
            <person name="Delehaunty K."/>
            <person name="Cordes M."/>
            <person name="Minx P."/>
            <person name="Tomlinson C."/>
            <person name="Chen J."/>
            <person name="Wollam A."/>
            <person name="Pepin K.H."/>
            <person name="Bhonagiri V."/>
            <person name="Zhang X."/>
            <person name="Suruliraj S."/>
            <person name="Warren W."/>
            <person name="Mitreva M."/>
            <person name="Mardis E.R."/>
            <person name="Wilson R.K."/>
        </authorList>
    </citation>
    <scope>NUCLEOTIDE SEQUENCE [LARGE SCALE GENOMIC DNA]</scope>
    <source>
        <strain evidence="2 3">F0055</strain>
    </source>
</reference>
<evidence type="ECO:0000259" key="1">
    <source>
        <dbReference type="SMART" id="SM00014"/>
    </source>
</evidence>
<dbReference type="Proteomes" id="UP000010433">
    <property type="component" value="Unassembled WGS sequence"/>
</dbReference>